<proteinExistence type="predicted"/>
<keyword evidence="2" id="KW-1185">Reference proteome</keyword>
<dbReference type="Proteomes" id="UP001384579">
    <property type="component" value="Unassembled WGS sequence"/>
</dbReference>
<evidence type="ECO:0000313" key="1">
    <source>
        <dbReference type="EMBL" id="MEK0187637.1"/>
    </source>
</evidence>
<name>A0ABU8YTH4_9CYAN</name>
<dbReference type="EMBL" id="JBBLXS010000401">
    <property type="protein sequence ID" value="MEK0187637.1"/>
    <property type="molecule type" value="Genomic_DNA"/>
</dbReference>
<gene>
    <name evidence="1" type="ORF">WMG39_22695</name>
</gene>
<reference evidence="1 2" key="1">
    <citation type="journal article" date="2020" name="Harmful Algae">
        <title>Molecular and morphological characterization of a novel dihydroanatoxin-a producing Microcoleus species (cyanobacteria) from the Russian River, California, USA.</title>
        <authorList>
            <person name="Conklin K.Y."/>
            <person name="Stancheva R."/>
            <person name="Otten T.G."/>
            <person name="Fadness R."/>
            <person name="Boyer G.L."/>
            <person name="Read B."/>
            <person name="Zhang X."/>
            <person name="Sheath R.G."/>
        </authorList>
    </citation>
    <scope>NUCLEOTIDE SEQUENCE [LARGE SCALE GENOMIC DNA]</scope>
    <source>
        <strain evidence="1 2">PTRS2</strain>
    </source>
</reference>
<organism evidence="1 2">
    <name type="scientific">Microcoleus anatoxicus PTRS2</name>
    <dbReference type="NCBI Taxonomy" id="2705321"/>
    <lineage>
        <taxon>Bacteria</taxon>
        <taxon>Bacillati</taxon>
        <taxon>Cyanobacteriota</taxon>
        <taxon>Cyanophyceae</taxon>
        <taxon>Oscillatoriophycideae</taxon>
        <taxon>Oscillatoriales</taxon>
        <taxon>Microcoleaceae</taxon>
        <taxon>Microcoleus</taxon>
        <taxon>Microcoleus anatoxicus</taxon>
    </lineage>
</organism>
<evidence type="ECO:0008006" key="3">
    <source>
        <dbReference type="Google" id="ProtNLM"/>
    </source>
</evidence>
<sequence>MFCQIPKAFGGAHLPDVWGLALLLKKVKIIKSLRKEGWGSKKKRNIQPDRQLAVAKRSI</sequence>
<accession>A0ABU8YTH4</accession>
<dbReference type="RefSeq" id="WP_340521914.1">
    <property type="nucleotide sequence ID" value="NZ_JBBLXS010000401.1"/>
</dbReference>
<evidence type="ECO:0000313" key="2">
    <source>
        <dbReference type="Proteomes" id="UP001384579"/>
    </source>
</evidence>
<protein>
    <recommendedName>
        <fullName evidence="3">Transposase</fullName>
    </recommendedName>
</protein>
<comment type="caution">
    <text evidence="1">The sequence shown here is derived from an EMBL/GenBank/DDBJ whole genome shotgun (WGS) entry which is preliminary data.</text>
</comment>